<accession>A0A0K3CGT0</accession>
<feature type="domain" description="Reverse transcriptase Ty1/copia-type" evidence="2">
    <location>
        <begin position="68"/>
        <end position="167"/>
    </location>
</feature>
<reference evidence="3 4" key="1">
    <citation type="submission" date="2015-07" db="EMBL/GenBank/DDBJ databases">
        <authorList>
            <person name="Cajimat M.N.B."/>
            <person name="Milazzo M.L."/>
            <person name="Fulhorst C.F."/>
        </authorList>
    </citation>
    <scope>NUCLEOTIDE SEQUENCE [LARGE SCALE GENOMIC DNA]</scope>
    <source>
        <strain evidence="3">Single colony</strain>
    </source>
</reference>
<feature type="compositionally biased region" description="Acidic residues" evidence="1">
    <location>
        <begin position="12"/>
        <end position="23"/>
    </location>
</feature>
<organism evidence="3 4">
    <name type="scientific">Rhodotorula toruloides</name>
    <name type="common">Yeast</name>
    <name type="synonym">Rhodosporidium toruloides</name>
    <dbReference type="NCBI Taxonomy" id="5286"/>
    <lineage>
        <taxon>Eukaryota</taxon>
        <taxon>Fungi</taxon>
        <taxon>Dikarya</taxon>
        <taxon>Basidiomycota</taxon>
        <taxon>Pucciniomycotina</taxon>
        <taxon>Microbotryomycetes</taxon>
        <taxon>Sporidiobolales</taxon>
        <taxon>Sporidiobolaceae</taxon>
        <taxon>Rhodotorula</taxon>
    </lineage>
</organism>
<dbReference type="InterPro" id="IPR013103">
    <property type="entry name" value="RVT_2"/>
</dbReference>
<evidence type="ECO:0000313" key="3">
    <source>
        <dbReference type="EMBL" id="CTR08904.1"/>
    </source>
</evidence>
<gene>
    <name evidence="3" type="primary">FGENESH: predicted gene_9.111</name>
    <name evidence="3" type="ORF">BN2166_0047650</name>
</gene>
<evidence type="ECO:0000256" key="1">
    <source>
        <dbReference type="SAM" id="MobiDB-lite"/>
    </source>
</evidence>
<feature type="compositionally biased region" description="Polar residues" evidence="1">
    <location>
        <begin position="33"/>
        <end position="56"/>
    </location>
</feature>
<keyword evidence="4" id="KW-1185">Reference proteome</keyword>
<protein>
    <submittedName>
        <fullName evidence="3">BY PROTMAP: gi|342319968|gb|EGU11913.1| Proteophosphoglycan ppg4 [Rhodotorula glutinis ATCC 204091]</fullName>
    </submittedName>
</protein>
<evidence type="ECO:0000313" key="4">
    <source>
        <dbReference type="Proteomes" id="UP000199069"/>
    </source>
</evidence>
<dbReference type="AlphaFoldDB" id="A0A0K3CGT0"/>
<dbReference type="Proteomes" id="UP000199069">
    <property type="component" value="Unassembled WGS sequence"/>
</dbReference>
<dbReference type="STRING" id="5286.A0A0K3CGT0"/>
<dbReference type="EMBL" id="CWKI01000009">
    <property type="protein sequence ID" value="CTR08904.1"/>
    <property type="molecule type" value="Genomic_DNA"/>
</dbReference>
<evidence type="ECO:0000259" key="2">
    <source>
        <dbReference type="Pfam" id="PF07727"/>
    </source>
</evidence>
<name>A0A0K3CGT0_RHOTO</name>
<sequence>MVFVPEMAELSDGSEDEGSEWEEGERGGRSASHLTKSSRLTQLSDDGSPGSRSDTQLPLSISALLQRTNPRDFEVPGREDFVYQLKRAAYGLPQLGPAFHLNLKDKLDQLDFVSLTDGITLYIGCRAGNYVVLVIYVDDGLIAGKKALVEDVVGETQEDFVVTFSGPVDGKSFLCSRCTISRTSSLCTCQFPATTSALWTTHKRAVRERWDAEWASSSLPQPLANVVKVASTLTSTTTAFQDVKHPSSAAYEWRLPP</sequence>
<proteinExistence type="predicted"/>
<feature type="region of interest" description="Disordered" evidence="1">
    <location>
        <begin position="1"/>
        <end position="56"/>
    </location>
</feature>
<dbReference type="Pfam" id="PF07727">
    <property type="entry name" value="RVT_2"/>
    <property type="match status" value="1"/>
</dbReference>